<gene>
    <name evidence="4" type="ORF">GH714_023304</name>
</gene>
<dbReference type="Pfam" id="PF12854">
    <property type="entry name" value="PPR_1"/>
    <property type="match status" value="2"/>
</dbReference>
<feature type="repeat" description="PPR" evidence="3">
    <location>
        <begin position="185"/>
        <end position="219"/>
    </location>
</feature>
<evidence type="ECO:0000256" key="2">
    <source>
        <dbReference type="ARBA" id="ARBA00022737"/>
    </source>
</evidence>
<evidence type="ECO:0000313" key="4">
    <source>
        <dbReference type="EMBL" id="KAF2298367.1"/>
    </source>
</evidence>
<dbReference type="Proteomes" id="UP000467840">
    <property type="component" value="Chromosome 1"/>
</dbReference>
<dbReference type="Pfam" id="PF13041">
    <property type="entry name" value="PPR_2"/>
    <property type="match status" value="2"/>
</dbReference>
<organism evidence="4 5">
    <name type="scientific">Hevea brasiliensis</name>
    <name type="common">Para rubber tree</name>
    <name type="synonym">Siphonia brasiliensis</name>
    <dbReference type="NCBI Taxonomy" id="3981"/>
    <lineage>
        <taxon>Eukaryota</taxon>
        <taxon>Viridiplantae</taxon>
        <taxon>Streptophyta</taxon>
        <taxon>Embryophyta</taxon>
        <taxon>Tracheophyta</taxon>
        <taxon>Spermatophyta</taxon>
        <taxon>Magnoliopsida</taxon>
        <taxon>eudicotyledons</taxon>
        <taxon>Gunneridae</taxon>
        <taxon>Pentapetalae</taxon>
        <taxon>rosids</taxon>
        <taxon>fabids</taxon>
        <taxon>Malpighiales</taxon>
        <taxon>Euphorbiaceae</taxon>
        <taxon>Crotonoideae</taxon>
        <taxon>Micrandreae</taxon>
        <taxon>Hevea</taxon>
    </lineage>
</organism>
<name>A0A6A6LCS6_HEVBR</name>
<dbReference type="InterPro" id="IPR002885">
    <property type="entry name" value="PPR_rpt"/>
</dbReference>
<sequence length="343" mass="38248">MCRAGRLTDAKELFSRLFEKGLQPDVYTYSIIIKGLCNEGLLDEAYKVFRGMEECGCLPNGCCYNVIIQGFLRHKDIPEATLLIDEMVDKGFSADATTFELVKEFPILFCGLLALVQDLAVLLQGLWEARQPGIALEVFKNMCSHGQQPNKVTFSIILDGLCKQGYLDEALALFKAMEKSRLKLDCVSFTILIDGLCKEGLLDEAYKVFRGMEKSGCVPNGCCYNVIIQGFLWHKDVAKATQLIDEMVDKGFSADATTFELPLASCILSFYFREKVGNIKALYCCYAHGEKTQLYCGLIALPLLVQDLALVLQVQVLVLPYKNKELPLILHMMVVQIGNSVSL</sequence>
<evidence type="ECO:0008006" key="6">
    <source>
        <dbReference type="Google" id="ProtNLM"/>
    </source>
</evidence>
<feature type="repeat" description="PPR" evidence="3">
    <location>
        <begin position="150"/>
        <end position="184"/>
    </location>
</feature>
<keyword evidence="5" id="KW-1185">Reference proteome</keyword>
<feature type="repeat" description="PPR" evidence="3">
    <location>
        <begin position="1"/>
        <end position="24"/>
    </location>
</feature>
<protein>
    <recommendedName>
        <fullName evidence="6">Pentacotripeptide-repeat region of PRORP domain-containing protein</fullName>
    </recommendedName>
</protein>
<accession>A0A6A6LCS6</accession>
<dbReference type="Gene3D" id="1.25.40.10">
    <property type="entry name" value="Tetratricopeptide repeat domain"/>
    <property type="match status" value="2"/>
</dbReference>
<feature type="repeat" description="PPR" evidence="3">
    <location>
        <begin position="25"/>
        <end position="59"/>
    </location>
</feature>
<evidence type="ECO:0000256" key="1">
    <source>
        <dbReference type="ARBA" id="ARBA00007626"/>
    </source>
</evidence>
<feature type="repeat" description="PPR" evidence="3">
    <location>
        <begin position="220"/>
        <end position="254"/>
    </location>
</feature>
<dbReference type="EMBL" id="JAAGAX010000011">
    <property type="protein sequence ID" value="KAF2298367.1"/>
    <property type="molecule type" value="Genomic_DNA"/>
</dbReference>
<comment type="caution">
    <text evidence="4">The sequence shown here is derived from an EMBL/GenBank/DDBJ whole genome shotgun (WGS) entry which is preliminary data.</text>
</comment>
<evidence type="ECO:0000256" key="3">
    <source>
        <dbReference type="PROSITE-ProRule" id="PRU00708"/>
    </source>
</evidence>
<keyword evidence="2" id="KW-0677">Repeat</keyword>
<comment type="similarity">
    <text evidence="1">Belongs to the PPR family. P subfamily.</text>
</comment>
<proteinExistence type="inferred from homology"/>
<evidence type="ECO:0000313" key="5">
    <source>
        <dbReference type="Proteomes" id="UP000467840"/>
    </source>
</evidence>
<dbReference type="NCBIfam" id="TIGR00756">
    <property type="entry name" value="PPR"/>
    <property type="match status" value="5"/>
</dbReference>
<dbReference type="AlphaFoldDB" id="A0A6A6LCS6"/>
<dbReference type="PANTHER" id="PTHR46128:SF73">
    <property type="entry name" value="CRIB DOMAIN-CONTAINING PROTEIN"/>
    <property type="match status" value="1"/>
</dbReference>
<dbReference type="PROSITE" id="PS51375">
    <property type="entry name" value="PPR"/>
    <property type="match status" value="6"/>
</dbReference>
<dbReference type="InterPro" id="IPR011990">
    <property type="entry name" value="TPR-like_helical_dom_sf"/>
</dbReference>
<reference evidence="4 5" key="1">
    <citation type="journal article" date="2020" name="Mol. Plant">
        <title>The Chromosome-Based Rubber Tree Genome Provides New Insights into Spurge Genome Evolution and Rubber Biosynthesis.</title>
        <authorList>
            <person name="Liu J."/>
            <person name="Shi C."/>
            <person name="Shi C.C."/>
            <person name="Li W."/>
            <person name="Zhang Q.J."/>
            <person name="Zhang Y."/>
            <person name="Li K."/>
            <person name="Lu H.F."/>
            <person name="Shi C."/>
            <person name="Zhu S.T."/>
            <person name="Xiao Z.Y."/>
            <person name="Nan H."/>
            <person name="Yue Y."/>
            <person name="Zhu X.G."/>
            <person name="Wu Y."/>
            <person name="Hong X.N."/>
            <person name="Fan G.Y."/>
            <person name="Tong Y."/>
            <person name="Zhang D."/>
            <person name="Mao C.L."/>
            <person name="Liu Y.L."/>
            <person name="Hao S.J."/>
            <person name="Liu W.Q."/>
            <person name="Lv M.Q."/>
            <person name="Zhang H.B."/>
            <person name="Liu Y."/>
            <person name="Hu-Tang G.R."/>
            <person name="Wang J.P."/>
            <person name="Wang J.H."/>
            <person name="Sun Y.H."/>
            <person name="Ni S.B."/>
            <person name="Chen W.B."/>
            <person name="Zhang X.C."/>
            <person name="Jiao Y.N."/>
            <person name="Eichler E.E."/>
            <person name="Li G.H."/>
            <person name="Liu X."/>
            <person name="Gao L.Z."/>
        </authorList>
    </citation>
    <scope>NUCLEOTIDE SEQUENCE [LARGE SCALE GENOMIC DNA]</scope>
    <source>
        <strain evidence="5">cv. GT1</strain>
        <tissue evidence="4">Leaf</tissue>
    </source>
</reference>
<dbReference type="PANTHER" id="PTHR46128">
    <property type="entry name" value="MITOCHONDRIAL GROUP I INTRON SPLICING FACTOR CCM1"/>
    <property type="match status" value="1"/>
</dbReference>
<dbReference type="InterPro" id="IPR050872">
    <property type="entry name" value="PPR_P_subfamily"/>
</dbReference>
<feature type="repeat" description="PPR" evidence="3">
    <location>
        <begin position="60"/>
        <end position="94"/>
    </location>
</feature>